<organism evidence="2">
    <name type="scientific">Pagurus bernhardus</name>
    <name type="common">Common hermit crab</name>
    <name type="synonym">Eupagurus bernhardus</name>
    <dbReference type="NCBI Taxonomy" id="174397"/>
    <lineage>
        <taxon>Eukaryota</taxon>
        <taxon>Metazoa</taxon>
        <taxon>Ecdysozoa</taxon>
        <taxon>Arthropoda</taxon>
        <taxon>Crustacea</taxon>
        <taxon>Multicrustacea</taxon>
        <taxon>Malacostraca</taxon>
        <taxon>Eumalacostraca</taxon>
        <taxon>Eucarida</taxon>
        <taxon>Decapoda</taxon>
        <taxon>Pleocyemata</taxon>
        <taxon>Anomura</taxon>
        <taxon>Paguroidea</taxon>
        <taxon>Paguridae</taxon>
        <taxon>Pagurus</taxon>
    </lineage>
</organism>
<dbReference type="InterPro" id="IPR016186">
    <property type="entry name" value="C-type_lectin-like/link_sf"/>
</dbReference>
<reference evidence="2" key="1">
    <citation type="submission" date="2013-06" db="EMBL/GenBank/DDBJ databases">
        <authorList>
            <person name="Groh K."/>
        </authorList>
    </citation>
    <scope>NUCLEOTIDE SEQUENCE</scope>
    <source>
        <tissue evidence="2">Antennules</tissue>
    </source>
</reference>
<dbReference type="Gene3D" id="3.10.100.10">
    <property type="entry name" value="Mannose-Binding Protein A, subunit A"/>
    <property type="match status" value="1"/>
</dbReference>
<dbReference type="SUPFAM" id="SSF56436">
    <property type="entry name" value="C-type lectin-like"/>
    <property type="match status" value="1"/>
</dbReference>
<proteinExistence type="predicted"/>
<dbReference type="CDD" id="cd00037">
    <property type="entry name" value="CLECT"/>
    <property type="match status" value="1"/>
</dbReference>
<feature type="domain" description="C-type lectin" evidence="1">
    <location>
        <begin position="16"/>
        <end position="110"/>
    </location>
</feature>
<dbReference type="InterPro" id="IPR016187">
    <property type="entry name" value="CTDL_fold"/>
</dbReference>
<accession>W6MGY2</accession>
<reference evidence="2" key="2">
    <citation type="submission" date="2014-02" db="EMBL/GenBank/DDBJ databases">
        <title>The hermit crab's nose antennal transcriptomics.</title>
        <authorList>
            <person name="Groh K.C."/>
            <person name="Vogel H."/>
            <person name="Stensmyr M.C."/>
            <person name="Grosse-Wilde E."/>
            <person name="Hansson B.S."/>
        </authorList>
    </citation>
    <scope>NUCLEOTIDE SEQUENCE</scope>
    <source>
        <tissue evidence="2">Antennules</tissue>
    </source>
</reference>
<gene>
    <name evidence="2" type="primary">C-type-lectin-like-6</name>
</gene>
<dbReference type="EMBL" id="HABX01000009">
    <property type="protein sequence ID" value="CDK12453.1"/>
    <property type="molecule type" value="Transcribed_RNA"/>
</dbReference>
<evidence type="ECO:0000259" key="1">
    <source>
        <dbReference type="PROSITE" id="PS50041"/>
    </source>
</evidence>
<dbReference type="InterPro" id="IPR050801">
    <property type="entry name" value="Ca-Dep_Lectins_ImmuneDev"/>
</dbReference>
<dbReference type="PANTHER" id="PTHR22801">
    <property type="entry name" value="LITHOSTATHINE"/>
    <property type="match status" value="1"/>
</dbReference>
<evidence type="ECO:0000313" key="2">
    <source>
        <dbReference type="EMBL" id="CDK12453.1"/>
    </source>
</evidence>
<dbReference type="Pfam" id="PF00059">
    <property type="entry name" value="Lectin_C"/>
    <property type="match status" value="1"/>
</dbReference>
<dbReference type="PROSITE" id="PS50041">
    <property type="entry name" value="C_TYPE_LECTIN_2"/>
    <property type="match status" value="1"/>
</dbReference>
<dbReference type="AlphaFoldDB" id="W6MGY2"/>
<dbReference type="PANTHER" id="PTHR22801:SF63">
    <property type="entry name" value="C-TYPE LECTIN DOMAIN-CONTAINING PROTEIN"/>
    <property type="match status" value="1"/>
</dbReference>
<protein>
    <submittedName>
        <fullName evidence="2">C-type-lectin-like-6 protein</fullName>
    </submittedName>
</protein>
<dbReference type="InterPro" id="IPR001304">
    <property type="entry name" value="C-type_lectin-like"/>
</dbReference>
<feature type="non-terminal residue" evidence="2">
    <location>
        <position position="110"/>
    </location>
</feature>
<sequence>MFHRYHYDEGGAVLRHEGHNFYIRTGDLLSWDDARSWCQTHLGTDLAHPTGNLTAFLIMATEQNRFHVWLGASDRAEEGDWVWVDGTKINSDFPWGTGEPNNVKNEHCLE</sequence>
<name>W6MGY2_PAGBR</name>